<reference evidence="4 5" key="1">
    <citation type="journal article" date="2015" name="Genome Biol. Evol.">
        <title>Phylogenomic analyses indicate that early fungi evolved digesting cell walls of algal ancestors of land plants.</title>
        <authorList>
            <person name="Chang Y."/>
            <person name="Wang S."/>
            <person name="Sekimoto S."/>
            <person name="Aerts A.L."/>
            <person name="Choi C."/>
            <person name="Clum A."/>
            <person name="LaButti K.M."/>
            <person name="Lindquist E.A."/>
            <person name="Yee Ngan C."/>
            <person name="Ohm R.A."/>
            <person name="Salamov A.A."/>
            <person name="Grigoriev I.V."/>
            <person name="Spatafora J.W."/>
            <person name="Berbee M.L."/>
        </authorList>
    </citation>
    <scope>NUCLEOTIDE SEQUENCE [LARGE SCALE GENOMIC DNA]</scope>
    <source>
        <strain evidence="4 5">NRRL 28638</strain>
    </source>
</reference>
<keyword evidence="5" id="KW-1185">Reference proteome</keyword>
<dbReference type="PANTHER" id="PTHR44169:SF6">
    <property type="entry name" value="NADPH-DEPENDENT 1-ACYLDIHYDROXYACETONE PHOSPHATE REDUCTASE"/>
    <property type="match status" value="1"/>
</dbReference>
<comment type="similarity">
    <text evidence="1">Belongs to the short-chain dehydrogenases/reductases (SDR) family.</text>
</comment>
<keyword evidence="3" id="KW-0472">Membrane</keyword>
<evidence type="ECO:0000256" key="1">
    <source>
        <dbReference type="ARBA" id="ARBA00006484"/>
    </source>
</evidence>
<dbReference type="GO" id="GO:0006654">
    <property type="term" value="P:phosphatidic acid biosynthetic process"/>
    <property type="evidence" value="ECO:0007669"/>
    <property type="project" value="TreeGrafter"/>
</dbReference>
<dbReference type="EMBL" id="KQ964703">
    <property type="protein sequence ID" value="KXN66634.1"/>
    <property type="molecule type" value="Genomic_DNA"/>
</dbReference>
<keyword evidence="2" id="KW-0560">Oxidoreductase</keyword>
<dbReference type="OrthoDB" id="2102561at2759"/>
<gene>
    <name evidence="4" type="ORF">CONCODRAFT_73551</name>
</gene>
<organism evidence="4 5">
    <name type="scientific">Conidiobolus coronatus (strain ATCC 28846 / CBS 209.66 / NRRL 28638)</name>
    <name type="common">Delacroixia coronata</name>
    <dbReference type="NCBI Taxonomy" id="796925"/>
    <lineage>
        <taxon>Eukaryota</taxon>
        <taxon>Fungi</taxon>
        <taxon>Fungi incertae sedis</taxon>
        <taxon>Zoopagomycota</taxon>
        <taxon>Entomophthoromycotina</taxon>
        <taxon>Entomophthoromycetes</taxon>
        <taxon>Entomophthorales</taxon>
        <taxon>Ancylistaceae</taxon>
        <taxon>Conidiobolus</taxon>
    </lineage>
</organism>
<dbReference type="GO" id="GO:0005783">
    <property type="term" value="C:endoplasmic reticulum"/>
    <property type="evidence" value="ECO:0007669"/>
    <property type="project" value="TreeGrafter"/>
</dbReference>
<accession>A0A137NVL1</accession>
<dbReference type="PANTHER" id="PTHR44169">
    <property type="entry name" value="NADPH-DEPENDENT 1-ACYLDIHYDROXYACETONE PHOSPHATE REDUCTASE"/>
    <property type="match status" value="1"/>
</dbReference>
<dbReference type="InterPro" id="IPR002347">
    <property type="entry name" value="SDR_fam"/>
</dbReference>
<name>A0A137NVL1_CONC2</name>
<evidence type="ECO:0000256" key="3">
    <source>
        <dbReference type="SAM" id="Phobius"/>
    </source>
</evidence>
<dbReference type="PRINTS" id="PR00081">
    <property type="entry name" value="GDHRDH"/>
</dbReference>
<dbReference type="AlphaFoldDB" id="A0A137NVL1"/>
<dbReference type="GO" id="GO:0000140">
    <property type="term" value="F:acylglycerone-phosphate reductase (NADP+) activity"/>
    <property type="evidence" value="ECO:0007669"/>
    <property type="project" value="TreeGrafter"/>
</dbReference>
<dbReference type="Proteomes" id="UP000070444">
    <property type="component" value="Unassembled WGS sequence"/>
</dbReference>
<evidence type="ECO:0000313" key="5">
    <source>
        <dbReference type="Proteomes" id="UP000070444"/>
    </source>
</evidence>
<feature type="transmembrane region" description="Helical" evidence="3">
    <location>
        <begin position="249"/>
        <end position="273"/>
    </location>
</feature>
<keyword evidence="3" id="KW-1133">Transmembrane helix</keyword>
<sequence>MIDAKTITQKTVLITGCGKNSLGSAVALKFAQSSFRVIATNLTLTDMAELDNVPNLIKLEMDVTNAGQVNQVIGEIKEKVGNIDMVINCAGVYYSDFILNADEGILDMLFNVNFKGTFNVCKVVVPMMIAQGSGTVVNLASDTSMLTSKYASIFNSIEVGLKQMVKNFKLEVTGFNLDWILVQPRRIKSNFIPNKLKSVESTPLFSDPFNFDTSIIIPQPDNSKSMTPAQFADELLIQILKRTDVKYQYYYFLTNPINLVIYAIFFALCYFFPTLSPIWNFFKTNYWYMPNEIVIGEGWLSQLGTFLFGILPNNLQLLWTWIDWGLHNLNYGNFGNQLDTTGVKMKEFS</sequence>
<keyword evidence="3" id="KW-0812">Transmembrane</keyword>
<dbReference type="GO" id="GO:0019433">
    <property type="term" value="P:triglyceride catabolic process"/>
    <property type="evidence" value="ECO:0007669"/>
    <property type="project" value="TreeGrafter"/>
</dbReference>
<feature type="transmembrane region" description="Helical" evidence="3">
    <location>
        <begin position="293"/>
        <end position="311"/>
    </location>
</feature>
<dbReference type="SUPFAM" id="SSF51735">
    <property type="entry name" value="NAD(P)-binding Rossmann-fold domains"/>
    <property type="match status" value="1"/>
</dbReference>
<dbReference type="GO" id="GO:0004806">
    <property type="term" value="F:triacylglycerol lipase activity"/>
    <property type="evidence" value="ECO:0007669"/>
    <property type="project" value="TreeGrafter"/>
</dbReference>
<dbReference type="Pfam" id="PF00106">
    <property type="entry name" value="adh_short"/>
    <property type="match status" value="1"/>
</dbReference>
<proteinExistence type="inferred from homology"/>
<dbReference type="InterPro" id="IPR036291">
    <property type="entry name" value="NAD(P)-bd_dom_sf"/>
</dbReference>
<dbReference type="Gene3D" id="3.40.50.720">
    <property type="entry name" value="NAD(P)-binding Rossmann-like Domain"/>
    <property type="match status" value="1"/>
</dbReference>
<dbReference type="STRING" id="796925.A0A137NVL1"/>
<evidence type="ECO:0000256" key="2">
    <source>
        <dbReference type="ARBA" id="ARBA00023002"/>
    </source>
</evidence>
<evidence type="ECO:0000313" key="4">
    <source>
        <dbReference type="EMBL" id="KXN66634.1"/>
    </source>
</evidence>
<protein>
    <submittedName>
        <fullName evidence="4">NAD(P)-binding protein</fullName>
    </submittedName>
</protein>
<dbReference type="GO" id="GO:0005811">
    <property type="term" value="C:lipid droplet"/>
    <property type="evidence" value="ECO:0007669"/>
    <property type="project" value="TreeGrafter"/>
</dbReference>